<evidence type="ECO:0000256" key="1">
    <source>
        <dbReference type="ARBA" id="ARBA00007689"/>
    </source>
</evidence>
<protein>
    <submittedName>
        <fullName evidence="3">Transcription initiation protein</fullName>
    </submittedName>
</protein>
<feature type="domain" description="YCII-related" evidence="2">
    <location>
        <begin position="38"/>
        <end position="112"/>
    </location>
</feature>
<gene>
    <name evidence="3" type="ORF">F0L74_22375</name>
</gene>
<dbReference type="SUPFAM" id="SSF54909">
    <property type="entry name" value="Dimeric alpha+beta barrel"/>
    <property type="match status" value="1"/>
</dbReference>
<reference evidence="3 4" key="2">
    <citation type="submission" date="2019-09" db="EMBL/GenBank/DDBJ databases">
        <authorList>
            <person name="Jin C."/>
        </authorList>
    </citation>
    <scope>NUCLEOTIDE SEQUENCE [LARGE SCALE GENOMIC DNA]</scope>
    <source>
        <strain evidence="3 4">BN140078</strain>
    </source>
</reference>
<keyword evidence="4" id="KW-1185">Reference proteome</keyword>
<dbReference type="PANTHER" id="PTHR35174:SF1">
    <property type="entry name" value="BLL0086 PROTEIN"/>
    <property type="match status" value="1"/>
</dbReference>
<dbReference type="Pfam" id="PF03795">
    <property type="entry name" value="YCII"/>
    <property type="match status" value="1"/>
</dbReference>
<sequence length="114" mass="12680">MKDFLFVFRADYLNMPQVSPEEMQAMTKRWMDWIGGIAAQQKLADRGNRLERTGAVVRGANLVTDGPYTEVKESIGGYTIVKAESLEEASEMAKGCPIFNFGGSVEVREISPLM</sequence>
<dbReference type="InterPro" id="IPR005545">
    <property type="entry name" value="YCII"/>
</dbReference>
<reference evidence="3 4" key="1">
    <citation type="submission" date="2019-09" db="EMBL/GenBank/DDBJ databases">
        <title>Chitinophaga ginsengihumi sp. nov., isolated from soil of ginseng rhizosphere.</title>
        <authorList>
            <person name="Lee J."/>
        </authorList>
    </citation>
    <scope>NUCLEOTIDE SEQUENCE [LARGE SCALE GENOMIC DNA]</scope>
    <source>
        <strain evidence="3 4">BN140078</strain>
    </source>
</reference>
<dbReference type="EMBL" id="VUOC01000004">
    <property type="protein sequence ID" value="KAA2238963.1"/>
    <property type="molecule type" value="Genomic_DNA"/>
</dbReference>
<name>A0A5B2VHB0_9BACT</name>
<evidence type="ECO:0000313" key="4">
    <source>
        <dbReference type="Proteomes" id="UP000324611"/>
    </source>
</evidence>
<organism evidence="3 4">
    <name type="scientific">Chitinophaga agrisoli</name>
    <dbReference type="NCBI Taxonomy" id="2607653"/>
    <lineage>
        <taxon>Bacteria</taxon>
        <taxon>Pseudomonadati</taxon>
        <taxon>Bacteroidota</taxon>
        <taxon>Chitinophagia</taxon>
        <taxon>Chitinophagales</taxon>
        <taxon>Chitinophagaceae</taxon>
        <taxon>Chitinophaga</taxon>
    </lineage>
</organism>
<dbReference type="RefSeq" id="WP_149840142.1">
    <property type="nucleotide sequence ID" value="NZ_VUOC01000004.1"/>
</dbReference>
<dbReference type="AlphaFoldDB" id="A0A5B2VHB0"/>
<evidence type="ECO:0000313" key="3">
    <source>
        <dbReference type="EMBL" id="KAA2238963.1"/>
    </source>
</evidence>
<comment type="caution">
    <text evidence="3">The sequence shown here is derived from an EMBL/GenBank/DDBJ whole genome shotgun (WGS) entry which is preliminary data.</text>
</comment>
<accession>A0A5B2VHB0</accession>
<dbReference type="PANTHER" id="PTHR35174">
    <property type="entry name" value="BLL7171 PROTEIN-RELATED"/>
    <property type="match status" value="1"/>
</dbReference>
<dbReference type="InterPro" id="IPR011008">
    <property type="entry name" value="Dimeric_a/b-barrel"/>
</dbReference>
<proteinExistence type="inferred from homology"/>
<dbReference type="Proteomes" id="UP000324611">
    <property type="component" value="Unassembled WGS sequence"/>
</dbReference>
<comment type="similarity">
    <text evidence="1">Belongs to the YciI family.</text>
</comment>
<evidence type="ECO:0000259" key="2">
    <source>
        <dbReference type="Pfam" id="PF03795"/>
    </source>
</evidence>
<dbReference type="Gene3D" id="3.30.70.1060">
    <property type="entry name" value="Dimeric alpha+beta barrel"/>
    <property type="match status" value="1"/>
</dbReference>